<sequence>MSEPRWLSDQERRAWLALIFTFATLPHEFDVPLQRAAQLTMFDYNVLAMLSEQRERTLPMSELASRTNASLSRLSHVVQKLERRGLVRRDAHFEDGRVTTARITDEGVALVVRLAPEHVENVRSLVFDQLEPEEVQQLDRITRKLLRRLNPDQWIFQQDAVDFKEK</sequence>
<dbReference type="GO" id="GO:0006950">
    <property type="term" value="P:response to stress"/>
    <property type="evidence" value="ECO:0007669"/>
    <property type="project" value="TreeGrafter"/>
</dbReference>
<reference evidence="2 3" key="1">
    <citation type="submission" date="2020-07" db="EMBL/GenBank/DDBJ databases">
        <title>Sequencing the genomes of 1000 actinobacteria strains.</title>
        <authorList>
            <person name="Klenk H.-P."/>
        </authorList>
    </citation>
    <scope>NUCLEOTIDE SEQUENCE [LARGE SCALE GENOMIC DNA]</scope>
    <source>
        <strain evidence="2 3">DSM 102047</strain>
    </source>
</reference>
<dbReference type="GO" id="GO:0003700">
    <property type="term" value="F:DNA-binding transcription factor activity"/>
    <property type="evidence" value="ECO:0007669"/>
    <property type="project" value="InterPro"/>
</dbReference>
<proteinExistence type="predicted"/>
<dbReference type="InterPro" id="IPR000835">
    <property type="entry name" value="HTH_MarR-typ"/>
</dbReference>
<dbReference type="PANTHER" id="PTHR33164:SF99">
    <property type="entry name" value="MARR FAMILY REGULATORY PROTEIN"/>
    <property type="match status" value="1"/>
</dbReference>
<dbReference type="PRINTS" id="PR00598">
    <property type="entry name" value="HTHMARR"/>
</dbReference>
<comment type="caution">
    <text evidence="2">The sequence shown here is derived from an EMBL/GenBank/DDBJ whole genome shotgun (WGS) entry which is preliminary data.</text>
</comment>
<protein>
    <submittedName>
        <fullName evidence="2">DNA-binding MarR family transcriptional regulator</fullName>
    </submittedName>
</protein>
<evidence type="ECO:0000313" key="3">
    <source>
        <dbReference type="Proteomes" id="UP000521748"/>
    </source>
</evidence>
<dbReference type="SUPFAM" id="SSF46785">
    <property type="entry name" value="Winged helix' DNA-binding domain"/>
    <property type="match status" value="1"/>
</dbReference>
<dbReference type="InterPro" id="IPR036390">
    <property type="entry name" value="WH_DNA-bd_sf"/>
</dbReference>
<dbReference type="SMART" id="SM00347">
    <property type="entry name" value="HTH_MARR"/>
    <property type="match status" value="1"/>
</dbReference>
<accession>A0A7Y9S6Z7</accession>
<dbReference type="InterPro" id="IPR039422">
    <property type="entry name" value="MarR/SlyA-like"/>
</dbReference>
<dbReference type="AlphaFoldDB" id="A0A7Y9S6Z7"/>
<keyword evidence="3" id="KW-1185">Reference proteome</keyword>
<feature type="domain" description="HTH marR-type" evidence="1">
    <location>
        <begin position="1"/>
        <end position="147"/>
    </location>
</feature>
<dbReference type="GO" id="GO:0003677">
    <property type="term" value="F:DNA binding"/>
    <property type="evidence" value="ECO:0007669"/>
    <property type="project" value="UniProtKB-KW"/>
</dbReference>
<organism evidence="2 3">
    <name type="scientific">Psychromicrobium silvestre</name>
    <dbReference type="NCBI Taxonomy" id="1645614"/>
    <lineage>
        <taxon>Bacteria</taxon>
        <taxon>Bacillati</taxon>
        <taxon>Actinomycetota</taxon>
        <taxon>Actinomycetes</taxon>
        <taxon>Micrococcales</taxon>
        <taxon>Micrococcaceae</taxon>
        <taxon>Psychromicrobium</taxon>
    </lineage>
</organism>
<dbReference type="Pfam" id="PF01047">
    <property type="entry name" value="MarR"/>
    <property type="match status" value="1"/>
</dbReference>
<dbReference type="RefSeq" id="WP_179389488.1">
    <property type="nucleotide sequence ID" value="NZ_JACBYQ010000002.1"/>
</dbReference>
<dbReference type="EMBL" id="JACBYQ010000002">
    <property type="protein sequence ID" value="NYE95748.1"/>
    <property type="molecule type" value="Genomic_DNA"/>
</dbReference>
<name>A0A7Y9S6Z7_9MICC</name>
<evidence type="ECO:0000259" key="1">
    <source>
        <dbReference type="PROSITE" id="PS50995"/>
    </source>
</evidence>
<dbReference type="PANTHER" id="PTHR33164">
    <property type="entry name" value="TRANSCRIPTIONAL REGULATOR, MARR FAMILY"/>
    <property type="match status" value="1"/>
</dbReference>
<keyword evidence="2" id="KW-0238">DNA-binding</keyword>
<dbReference type="Proteomes" id="UP000521748">
    <property type="component" value="Unassembled WGS sequence"/>
</dbReference>
<dbReference type="PROSITE" id="PS50995">
    <property type="entry name" value="HTH_MARR_2"/>
    <property type="match status" value="1"/>
</dbReference>
<dbReference type="Gene3D" id="1.10.10.10">
    <property type="entry name" value="Winged helix-like DNA-binding domain superfamily/Winged helix DNA-binding domain"/>
    <property type="match status" value="1"/>
</dbReference>
<evidence type="ECO:0000313" key="2">
    <source>
        <dbReference type="EMBL" id="NYE95748.1"/>
    </source>
</evidence>
<gene>
    <name evidence="2" type="ORF">FHU41_001998</name>
</gene>
<dbReference type="InterPro" id="IPR036388">
    <property type="entry name" value="WH-like_DNA-bd_sf"/>
</dbReference>